<name>V4TBK9_9HYPH</name>
<dbReference type="PANTHER" id="PTHR32487:SF0">
    <property type="entry name" value="3-OXO-DELTA(4,5)-STEROID 5-BETA-REDUCTASE"/>
    <property type="match status" value="1"/>
</dbReference>
<protein>
    <submittedName>
        <fullName evidence="2">Nucleoside-diphosphate-sugar epimerase</fullName>
    </submittedName>
</protein>
<dbReference type="EMBL" id="AWXZ01000038">
    <property type="protein sequence ID" value="ESR23783.1"/>
    <property type="molecule type" value="Genomic_DNA"/>
</dbReference>
<dbReference type="PANTHER" id="PTHR32487">
    <property type="entry name" value="3-OXO-DELTA(4,5)-STEROID 5-BETA-REDUCTASE"/>
    <property type="match status" value="1"/>
</dbReference>
<dbReference type="InterPro" id="IPR036291">
    <property type="entry name" value="NAD(P)-bd_dom_sf"/>
</dbReference>
<evidence type="ECO:0000313" key="2">
    <source>
        <dbReference type="EMBL" id="ESR23783.1"/>
    </source>
</evidence>
<comment type="caution">
    <text evidence="2">The sequence shown here is derived from an EMBL/GenBank/DDBJ whole genome shotgun (WGS) entry which is preliminary data.</text>
</comment>
<reference evidence="2 3" key="1">
    <citation type="journal article" date="2014" name="Genome Announc.">
        <title>Draft Genome Sequence of Lutibaculum baratangense Strain AMV1T, Isolated from a Mud Volcano in Andamans, India.</title>
        <authorList>
            <person name="Singh A."/>
            <person name="Sreenivas A."/>
            <person name="Sathyanarayana Reddy G."/>
            <person name="Pinnaka A.K."/>
            <person name="Shivaji S."/>
        </authorList>
    </citation>
    <scope>NUCLEOTIDE SEQUENCE [LARGE SCALE GENOMIC DNA]</scope>
    <source>
        <strain evidence="2 3">AMV1</strain>
    </source>
</reference>
<dbReference type="Gene3D" id="3.40.50.720">
    <property type="entry name" value="NAD(P)-binding Rossmann-like Domain"/>
    <property type="match status" value="1"/>
</dbReference>
<sequence>MKTALIAGATGATGRDLAERLARDPEWQAIALARKPAELPGARFVSVDLTDEADSRAKLGQLEEVTHIFYTARFDHTPNQPEPVERNLVMLRNVVESVEPVARNLAHVHIVQGTKYYGSHLGAFRTPAKETDPRCIQDVFYYAQEDYIVERQCGKDWAWSTSRPHGICHAVPQEPRNLVLLTAVYALICKELGLPLTFPGTPESYDALFQCSSTGLLVSGMLWASETPACASQSFNMVNGDFIRWSNLWPLLAEHFGLEPGPVKTVRLSEAMANKGPVWDEIVRRHNLVSPPFEDLLVWGYGDYVFRCGWDIMSSMNKARGHGFTESLDTEAEFFRLFDVFRERRLIPA</sequence>
<evidence type="ECO:0000259" key="1">
    <source>
        <dbReference type="Pfam" id="PF22917"/>
    </source>
</evidence>
<dbReference type="InterPro" id="IPR055222">
    <property type="entry name" value="PRISE-like_Rossmann-fold"/>
</dbReference>
<dbReference type="OrthoDB" id="9779041at2"/>
<gene>
    <name evidence="2" type="ORF">N177_3013</name>
</gene>
<dbReference type="STRING" id="631454.N177_3013"/>
<dbReference type="eggNOG" id="COG0702">
    <property type="taxonomic scope" value="Bacteria"/>
</dbReference>
<keyword evidence="3" id="KW-1185">Reference proteome</keyword>
<dbReference type="Proteomes" id="UP000017819">
    <property type="component" value="Unassembled WGS sequence"/>
</dbReference>
<organism evidence="2 3">
    <name type="scientific">Lutibaculum baratangense AMV1</name>
    <dbReference type="NCBI Taxonomy" id="631454"/>
    <lineage>
        <taxon>Bacteria</taxon>
        <taxon>Pseudomonadati</taxon>
        <taxon>Pseudomonadota</taxon>
        <taxon>Alphaproteobacteria</taxon>
        <taxon>Hyphomicrobiales</taxon>
        <taxon>Tepidamorphaceae</taxon>
        <taxon>Lutibaculum</taxon>
    </lineage>
</organism>
<dbReference type="RefSeq" id="WP_023433136.1">
    <property type="nucleotide sequence ID" value="NZ_AWXZ01000038.1"/>
</dbReference>
<accession>V4TBK9</accession>
<feature type="domain" description="PRISE-like Rossmann-fold" evidence="1">
    <location>
        <begin position="52"/>
        <end position="348"/>
    </location>
</feature>
<dbReference type="AlphaFoldDB" id="V4TBK9"/>
<proteinExistence type="predicted"/>
<dbReference type="CDD" id="cd08948">
    <property type="entry name" value="5beta-POR_like_SDR_a"/>
    <property type="match status" value="1"/>
</dbReference>
<dbReference type="SUPFAM" id="SSF51735">
    <property type="entry name" value="NAD(P)-binding Rossmann-fold domains"/>
    <property type="match status" value="1"/>
</dbReference>
<dbReference type="Pfam" id="PF22917">
    <property type="entry name" value="PRISE"/>
    <property type="match status" value="1"/>
</dbReference>
<evidence type="ECO:0000313" key="3">
    <source>
        <dbReference type="Proteomes" id="UP000017819"/>
    </source>
</evidence>